<feature type="domain" description="Outer membrane protein beta-barrel" evidence="3">
    <location>
        <begin position="8"/>
        <end position="203"/>
    </location>
</feature>
<evidence type="ECO:0000256" key="1">
    <source>
        <dbReference type="ARBA" id="ARBA00022729"/>
    </source>
</evidence>
<feature type="region of interest" description="Disordered" evidence="2">
    <location>
        <begin position="127"/>
        <end position="147"/>
    </location>
</feature>
<evidence type="ECO:0000313" key="4">
    <source>
        <dbReference type="EMBL" id="MDD1779677.1"/>
    </source>
</evidence>
<dbReference type="SUPFAM" id="SSF56925">
    <property type="entry name" value="OMPA-like"/>
    <property type="match status" value="1"/>
</dbReference>
<evidence type="ECO:0000256" key="2">
    <source>
        <dbReference type="SAM" id="MobiDB-lite"/>
    </source>
</evidence>
<dbReference type="InterPro" id="IPR027385">
    <property type="entry name" value="Beta-barrel_OMP"/>
</dbReference>
<dbReference type="Proteomes" id="UP001149821">
    <property type="component" value="Unassembled WGS sequence"/>
</dbReference>
<accession>A0ABT5QFF9</accession>
<evidence type="ECO:0000313" key="5">
    <source>
        <dbReference type="Proteomes" id="UP001149821"/>
    </source>
</evidence>
<dbReference type="Pfam" id="PF13505">
    <property type="entry name" value="OMP_b-brl"/>
    <property type="match status" value="1"/>
</dbReference>
<keyword evidence="1" id="KW-0732">Signal</keyword>
<organism evidence="4 5">
    <name type="scientific">Enterovibrio qingdaonensis</name>
    <dbReference type="NCBI Taxonomy" id="2899818"/>
    <lineage>
        <taxon>Bacteria</taxon>
        <taxon>Pseudomonadati</taxon>
        <taxon>Pseudomonadota</taxon>
        <taxon>Gammaproteobacteria</taxon>
        <taxon>Vibrionales</taxon>
        <taxon>Vibrionaceae</taxon>
        <taxon>Enterovibrio</taxon>
    </lineage>
</organism>
<dbReference type="Gene3D" id="2.40.160.20">
    <property type="match status" value="1"/>
</dbReference>
<proteinExistence type="predicted"/>
<sequence>MSTAVMAQPYVSLGYGYNALSHDNSVAFSDGTSLTPDSSDSIWSGSVGYRFDNDFGLELGYRQFNADASRSKVVSVVQNTQTEDEWSADLKAKQFVVMPVYFHDVNDKLRLKGGLGLTYTKYKTTGSVSRETENEVTDTESSVSHPSISVSNGYKTENSVGLALNVGTEYEVYNGLYLGANAGFTFDDVANNTQLLGTVAYYF</sequence>
<protein>
    <submittedName>
        <fullName evidence="4">AcfA family outer membrane beta-barrel protein</fullName>
    </submittedName>
</protein>
<name>A0ABT5QFF9_9GAMM</name>
<comment type="caution">
    <text evidence="4">The sequence shown here is derived from an EMBL/GenBank/DDBJ whole genome shotgun (WGS) entry which is preliminary data.</text>
</comment>
<keyword evidence="5" id="KW-1185">Reference proteome</keyword>
<gene>
    <name evidence="4" type="ORF">LRP49_00585</name>
</gene>
<dbReference type="InterPro" id="IPR011250">
    <property type="entry name" value="OMP/PagP_B-barrel"/>
</dbReference>
<evidence type="ECO:0000259" key="3">
    <source>
        <dbReference type="Pfam" id="PF13505"/>
    </source>
</evidence>
<dbReference type="NCBIfam" id="NF033908">
    <property type="entry name" value="AcfA_fam_omp"/>
    <property type="match status" value="1"/>
</dbReference>
<reference evidence="4" key="1">
    <citation type="submission" date="2021-12" db="EMBL/GenBank/DDBJ databases">
        <title>Enterovibrio ZSDZ35 sp. nov. and Enterovibrio ZSDZ42 sp. nov., isolated from coastal seawater in Qingdao.</title>
        <authorList>
            <person name="Zhang P."/>
        </authorList>
    </citation>
    <scope>NUCLEOTIDE SEQUENCE</scope>
    <source>
        <strain evidence="4">ZSDZ35</strain>
    </source>
</reference>
<dbReference type="EMBL" id="JAJUBB010000001">
    <property type="protein sequence ID" value="MDD1779677.1"/>
    <property type="molecule type" value="Genomic_DNA"/>
</dbReference>